<dbReference type="Pfam" id="PF13847">
    <property type="entry name" value="Methyltransf_31"/>
    <property type="match status" value="1"/>
</dbReference>
<name>A0A411YB53_9ACTN</name>
<dbReference type="GO" id="GO:0032259">
    <property type="term" value="P:methylation"/>
    <property type="evidence" value="ECO:0007669"/>
    <property type="project" value="UniProtKB-KW"/>
</dbReference>
<proteinExistence type="predicted"/>
<feature type="domain" description="Methyltransferase" evidence="1">
    <location>
        <begin position="172"/>
        <end position="279"/>
    </location>
</feature>
<protein>
    <submittedName>
        <fullName evidence="2">Methyltransferase domain-containing protein</fullName>
    </submittedName>
</protein>
<dbReference type="InterPro" id="IPR036390">
    <property type="entry name" value="WH_DNA-bd_sf"/>
</dbReference>
<evidence type="ECO:0000313" key="3">
    <source>
        <dbReference type="Proteomes" id="UP000291469"/>
    </source>
</evidence>
<dbReference type="SUPFAM" id="SSF53335">
    <property type="entry name" value="S-adenosyl-L-methionine-dependent methyltransferases"/>
    <property type="match status" value="1"/>
</dbReference>
<dbReference type="AlphaFoldDB" id="A0A411YB53"/>
<dbReference type="CDD" id="cd02440">
    <property type="entry name" value="AdoMet_MTases"/>
    <property type="match status" value="1"/>
</dbReference>
<organism evidence="2 3">
    <name type="scientific">Egibacter rhizosphaerae</name>
    <dbReference type="NCBI Taxonomy" id="1670831"/>
    <lineage>
        <taxon>Bacteria</taxon>
        <taxon>Bacillati</taxon>
        <taxon>Actinomycetota</taxon>
        <taxon>Nitriliruptoria</taxon>
        <taxon>Egibacterales</taxon>
        <taxon>Egibacteraceae</taxon>
        <taxon>Egibacter</taxon>
    </lineage>
</organism>
<dbReference type="InterPro" id="IPR053173">
    <property type="entry name" value="SAM-binding_MTase"/>
</dbReference>
<dbReference type="InterPro" id="IPR025714">
    <property type="entry name" value="Methyltranfer_dom"/>
</dbReference>
<dbReference type="OrthoDB" id="3382693at2"/>
<keyword evidence="3" id="KW-1185">Reference proteome</keyword>
<evidence type="ECO:0000259" key="1">
    <source>
        <dbReference type="Pfam" id="PF13847"/>
    </source>
</evidence>
<dbReference type="EMBL" id="CP036402">
    <property type="protein sequence ID" value="QBI18415.1"/>
    <property type="molecule type" value="Genomic_DNA"/>
</dbReference>
<dbReference type="KEGG" id="erz:ER308_01750"/>
<dbReference type="Gene3D" id="1.10.10.10">
    <property type="entry name" value="Winged helix-like DNA-binding domain superfamily/Winged helix DNA-binding domain"/>
    <property type="match status" value="1"/>
</dbReference>
<dbReference type="InterPro" id="IPR036388">
    <property type="entry name" value="WH-like_DNA-bd_sf"/>
</dbReference>
<keyword evidence="2" id="KW-0808">Transferase</keyword>
<dbReference type="PANTHER" id="PTHR45128">
    <property type="entry name" value="METHYLTRANSFERASE TYPE 11"/>
    <property type="match status" value="1"/>
</dbReference>
<reference evidence="2 3" key="1">
    <citation type="submission" date="2019-01" db="EMBL/GenBank/DDBJ databases">
        <title>Egibacter rhizosphaerae EGI 80759T.</title>
        <authorList>
            <person name="Chen D.-D."/>
            <person name="Tian Y."/>
            <person name="Jiao J.-Y."/>
            <person name="Zhang X.-T."/>
            <person name="Zhang Y.-G."/>
            <person name="Zhang Y."/>
            <person name="Xiao M."/>
            <person name="Shu W.-S."/>
            <person name="Li W.-J."/>
        </authorList>
    </citation>
    <scope>NUCLEOTIDE SEQUENCE [LARGE SCALE GENOMIC DNA]</scope>
    <source>
        <strain evidence="2 3">EGI 80759</strain>
    </source>
</reference>
<gene>
    <name evidence="2" type="ORF">ER308_01750</name>
</gene>
<dbReference type="RefSeq" id="WP_131153413.1">
    <property type="nucleotide sequence ID" value="NZ_CP036402.1"/>
</dbReference>
<dbReference type="InterPro" id="IPR029063">
    <property type="entry name" value="SAM-dependent_MTases_sf"/>
</dbReference>
<dbReference type="Gene3D" id="3.40.50.150">
    <property type="entry name" value="Vaccinia Virus protein VP39"/>
    <property type="match status" value="1"/>
</dbReference>
<keyword evidence="2" id="KW-0489">Methyltransferase</keyword>
<sequence>MTATASAALTVAEQAKPLLAHAAGYASHRTISLGLRTGLVEALAHEPDGLSPEGLARRLGLDGFYVAVWCRSALAAGVCERDGERYRLAPHVATLLLDMDSPAYIGGVFLVFEQHEMFDRFEAALPSGERLWWDDCGPEWIAGVAGTGTPFYTRLVGSGLGQVSGLDERLADGGRIVDTACGSGEGLLRLAEAYPTCEIVGVDGDAYSVSLARDRVAEAGLSERVSVHVSPLEDLVLDDPAALVVNNISMHECRDLDRTTERVLGTLEPGGWFVISDFPFPETDEGLASVPGRIMGGIQFFEAQIDDQLLPRSAYDELLSRHGFVDLGSTELTPVHALTWGRRA</sequence>
<accession>A0A411YB53</accession>
<evidence type="ECO:0000313" key="2">
    <source>
        <dbReference type="EMBL" id="QBI18415.1"/>
    </source>
</evidence>
<dbReference type="Proteomes" id="UP000291469">
    <property type="component" value="Chromosome"/>
</dbReference>
<dbReference type="GO" id="GO:0008168">
    <property type="term" value="F:methyltransferase activity"/>
    <property type="evidence" value="ECO:0007669"/>
    <property type="project" value="UniProtKB-KW"/>
</dbReference>
<dbReference type="SUPFAM" id="SSF46785">
    <property type="entry name" value="Winged helix' DNA-binding domain"/>
    <property type="match status" value="1"/>
</dbReference>